<dbReference type="SUPFAM" id="SSF56399">
    <property type="entry name" value="ADP-ribosylation"/>
    <property type="match status" value="1"/>
</dbReference>
<comment type="caution">
    <text evidence="1">The sequence shown here is derived from an EMBL/GenBank/DDBJ whole genome shotgun (WGS) entry which is preliminary data.</text>
</comment>
<evidence type="ECO:0000313" key="2">
    <source>
        <dbReference type="Proteomes" id="UP000240254"/>
    </source>
</evidence>
<accession>A0A2T3ITE8</accession>
<protein>
    <submittedName>
        <fullName evidence="1">Uncharacterized protein</fullName>
    </submittedName>
</protein>
<dbReference type="RefSeq" id="WP_065166080.1">
    <property type="nucleotide sequence ID" value="NZ_LZEZ01000001.1"/>
</dbReference>
<evidence type="ECO:0000313" key="1">
    <source>
        <dbReference type="EMBL" id="PSU31636.1"/>
    </source>
</evidence>
<name>A0A2T3ITE8_9GAMM</name>
<dbReference type="AlphaFoldDB" id="A0A2T3ITE8"/>
<dbReference type="OrthoDB" id="9800843at2"/>
<sequence length="202" mass="23265">MYKHHPSLVLGFHACEREIGEAILSGDKGFKASENEFDWLGHGMYFWENSPHRAMAYGEELKNARKKLKDPMVIGAVIHLGFCFDLLESLSLNVLQAQYKAMSKIYDAAKIAIPTNDSAYNSDIDKLFRRLDCAVFQFMHNEMKTKEEKAFDTVRGAFWEGAELYPTAGFREKNHIQICVRNPNCIKGYFRPLELTENYPRV</sequence>
<gene>
    <name evidence="1" type="ORF">CTM88_01565</name>
</gene>
<proteinExistence type="predicted"/>
<organism evidence="1 2">
    <name type="scientific">Photobacterium aquimaris</name>
    <dbReference type="NCBI Taxonomy" id="512643"/>
    <lineage>
        <taxon>Bacteria</taxon>
        <taxon>Pseudomonadati</taxon>
        <taxon>Pseudomonadota</taxon>
        <taxon>Gammaproteobacteria</taxon>
        <taxon>Vibrionales</taxon>
        <taxon>Vibrionaceae</taxon>
        <taxon>Photobacterium</taxon>
    </lineage>
</organism>
<dbReference type="Proteomes" id="UP000240254">
    <property type="component" value="Unassembled WGS sequence"/>
</dbReference>
<reference evidence="1 2" key="1">
    <citation type="submission" date="2018-03" db="EMBL/GenBank/DDBJ databases">
        <title>Whole genome sequencing of Histamine producing bacteria.</title>
        <authorList>
            <person name="Butler K."/>
        </authorList>
    </citation>
    <scope>NUCLEOTIDE SEQUENCE [LARGE SCALE GENOMIC DNA]</scope>
    <source>
        <strain evidence="1 2">BS2</strain>
    </source>
</reference>
<dbReference type="EMBL" id="PYMK01000001">
    <property type="protein sequence ID" value="PSU31636.1"/>
    <property type="molecule type" value="Genomic_DNA"/>
</dbReference>